<sequence>MMPLMAAYADPRFRPTLWPGTPVPLPEMTPMVGVQAVGDWIVWGVQGFDRVLARVSLPDDFYLRELMEVDPADLETVADWMNRYGSLGGSIEAGSWDYDEHSRLQELEGREHPHYGPWSLHGDLVRLHISEAQAAIATWLACRRPGGLDELVETEVTEQRLADIAAENDHDDSSYPKTLEELRSVTLDLRLALLRNALRYNLAAFSVGLGSLTDRQPSILSVAFLQLYNHLAEDATIRTCANETCGRDFVRQRGRAEYGQNRTSGIKYCTRECARAQAQREHRRRKATRSRPAPAPH</sequence>
<proteinExistence type="predicted"/>
<protein>
    <recommendedName>
        <fullName evidence="3">CGNR zinc finger domain-containing protein</fullName>
    </recommendedName>
</protein>
<reference evidence="1 2" key="1">
    <citation type="submission" date="2021-02" db="EMBL/GenBank/DDBJ databases">
        <title>Streptomyces spirodelae sp. nov., isolated from duckweed.</title>
        <authorList>
            <person name="Saimee Y."/>
            <person name="Duangmal K."/>
        </authorList>
    </citation>
    <scope>NUCLEOTIDE SEQUENCE [LARGE SCALE GENOMIC DNA]</scope>
    <source>
        <strain evidence="1 2">DSM 42105</strain>
    </source>
</reference>
<evidence type="ECO:0000313" key="1">
    <source>
        <dbReference type="EMBL" id="MBO8203501.1"/>
    </source>
</evidence>
<keyword evidence="2" id="KW-1185">Reference proteome</keyword>
<gene>
    <name evidence="1" type="ORF">JW613_35265</name>
</gene>
<evidence type="ECO:0008006" key="3">
    <source>
        <dbReference type="Google" id="ProtNLM"/>
    </source>
</evidence>
<name>A0ABS3Y789_9ACTN</name>
<comment type="caution">
    <text evidence="1">The sequence shown here is derived from an EMBL/GenBank/DDBJ whole genome shotgun (WGS) entry which is preliminary data.</text>
</comment>
<evidence type="ECO:0000313" key="2">
    <source>
        <dbReference type="Proteomes" id="UP000721954"/>
    </source>
</evidence>
<dbReference type="EMBL" id="JAFFZM010000046">
    <property type="protein sequence ID" value="MBO8203501.1"/>
    <property type="molecule type" value="Genomic_DNA"/>
</dbReference>
<dbReference type="Proteomes" id="UP000721954">
    <property type="component" value="Unassembled WGS sequence"/>
</dbReference>
<organism evidence="1 2">
    <name type="scientific">Streptomyces smyrnaeus</name>
    <dbReference type="NCBI Taxonomy" id="1387713"/>
    <lineage>
        <taxon>Bacteria</taxon>
        <taxon>Bacillati</taxon>
        <taxon>Actinomycetota</taxon>
        <taxon>Actinomycetes</taxon>
        <taxon>Kitasatosporales</taxon>
        <taxon>Streptomycetaceae</taxon>
        <taxon>Streptomyces</taxon>
    </lineage>
</organism>
<accession>A0ABS3Y789</accession>